<gene>
    <name evidence="1" type="ORF">NCS57_00459600</name>
</gene>
<evidence type="ECO:0000313" key="2">
    <source>
        <dbReference type="Proteomes" id="UP001065298"/>
    </source>
</evidence>
<dbReference type="Proteomes" id="UP001065298">
    <property type="component" value="Chromosome 3"/>
</dbReference>
<accession>A0ACC0R5G7</accession>
<proteinExistence type="predicted"/>
<keyword evidence="2" id="KW-1185">Reference proteome</keyword>
<reference evidence="1" key="1">
    <citation type="submission" date="2022-06" db="EMBL/GenBank/DDBJ databases">
        <title>Fusarium solani species complex genomes reveal bases of compartmentalisation and animal pathogenesis.</title>
        <authorList>
            <person name="Tsai I.J."/>
        </authorList>
    </citation>
    <scope>NUCLEOTIDE SEQUENCE</scope>
    <source>
        <strain evidence="1">Fu6.1</strain>
    </source>
</reference>
<organism evidence="1 2">
    <name type="scientific">Fusarium keratoplasticum</name>
    <dbReference type="NCBI Taxonomy" id="1328300"/>
    <lineage>
        <taxon>Eukaryota</taxon>
        <taxon>Fungi</taxon>
        <taxon>Dikarya</taxon>
        <taxon>Ascomycota</taxon>
        <taxon>Pezizomycotina</taxon>
        <taxon>Sordariomycetes</taxon>
        <taxon>Hypocreomycetidae</taxon>
        <taxon>Hypocreales</taxon>
        <taxon>Nectriaceae</taxon>
        <taxon>Fusarium</taxon>
        <taxon>Fusarium solani species complex</taxon>
    </lineage>
</organism>
<name>A0ACC0R5G7_9HYPO</name>
<protein>
    <submittedName>
        <fullName evidence="1">Uncharacterized protein</fullName>
    </submittedName>
</protein>
<sequence>MPPPQTPTRRRDLEIAKRQFTFLVSITATIFILCPECLRIYRNLCIVPALAWLTGFAFDLINSLSNTWDNAPAVLKYFIPVDMNVPITAPFDQISTYVGPTLSWATSRARLMALEAKARIMALRQVVLLVLANWFLHQLGLGESVGGESEDGAQGPSPISDRWYGILVMTPPVHDYGSLPLAAHTSERSQPIPWDSHETSSLPSIFPPSDFRVHLSFCLVPKTVWESQDTTVAEKLKAGLYWDMRGENCGSDGEIWAQARVQRITGIEILGLVDEDQDDVNSCHAYFAALRQDWNYMKISWNDVDFAIILGFLVTGPQAAQRTKNLFIRFSRLRINYLVGRGNVVRATPGVATALTAGLAAAIVGPLFVAGWASAMGSGVDRHGISARDAAMWKRRIEWCQDIQHRFPRLEEFFEE</sequence>
<comment type="caution">
    <text evidence="1">The sequence shown here is derived from an EMBL/GenBank/DDBJ whole genome shotgun (WGS) entry which is preliminary data.</text>
</comment>
<evidence type="ECO:0000313" key="1">
    <source>
        <dbReference type="EMBL" id="KAI8675580.1"/>
    </source>
</evidence>
<dbReference type="EMBL" id="CM046505">
    <property type="protein sequence ID" value="KAI8675580.1"/>
    <property type="molecule type" value="Genomic_DNA"/>
</dbReference>